<keyword evidence="3" id="KW-0145">Chemotaxis</keyword>
<dbReference type="GO" id="GO:0007165">
    <property type="term" value="P:signal transduction"/>
    <property type="evidence" value="ECO:0007669"/>
    <property type="project" value="UniProtKB-KW"/>
</dbReference>
<evidence type="ECO:0000256" key="6">
    <source>
        <dbReference type="ARBA" id="ARBA00023136"/>
    </source>
</evidence>
<dbReference type="InterPro" id="IPR004089">
    <property type="entry name" value="MCPsignal_dom"/>
</dbReference>
<dbReference type="PANTHER" id="PTHR32089:SF112">
    <property type="entry name" value="LYSOZYME-LIKE PROTEIN-RELATED"/>
    <property type="match status" value="1"/>
</dbReference>
<evidence type="ECO:0000256" key="9">
    <source>
        <dbReference type="PROSITE-ProRule" id="PRU00284"/>
    </source>
</evidence>
<dbReference type="Pfam" id="PF02743">
    <property type="entry name" value="dCache_1"/>
    <property type="match status" value="1"/>
</dbReference>
<comment type="subcellular location">
    <subcellularLocation>
        <location evidence="1">Cell membrane</location>
        <topology evidence="1">Multi-pass membrane protein</topology>
    </subcellularLocation>
</comment>
<evidence type="ECO:0000259" key="11">
    <source>
        <dbReference type="PROSITE" id="PS50111"/>
    </source>
</evidence>
<keyword evidence="5 10" id="KW-1133">Transmembrane helix</keyword>
<dbReference type="GO" id="GO:0005886">
    <property type="term" value="C:plasma membrane"/>
    <property type="evidence" value="ECO:0007669"/>
    <property type="project" value="UniProtKB-SubCell"/>
</dbReference>
<dbReference type="PANTHER" id="PTHR32089">
    <property type="entry name" value="METHYL-ACCEPTING CHEMOTAXIS PROTEIN MCPB"/>
    <property type="match status" value="1"/>
</dbReference>
<sequence length="681" mass="75078">MKRNPLQRMQHMSLRIKLPALIVLLVVAVLMASSYMIYTTASNIILAENKEKMKANADRMAEGLWSAVQLQSQSAYYMSNHQSFRELLELRAQGSMANDAFLSSENGLFTEVNQVMQTMFQGSRGMDAFMLIDADGVVIASTDQDSIGQTRSDRDYYQASMQGNAFISDALISKETGKLMVAFSQPVKDRSGNVIGVYATTVGADFFSDKFGDIRINEEGTIDVFSRSGVFLYNSSDDAQVGTTFEHPTLFEERAAGELKHLELDEQDRYILYTKIPDADWTIFVVDTYADIRDSIDSLTKSLIWIMIAAYAIAVVVGLLLSRSITRPIKELTQYFRKLATGDLTVTAQGKYKSEFKELADSFNTMACQNKELIQNMNRSIVVMNDSTAQLNASAEQTAHSIRETTTTTLEISTAMESQAQDTETIVDKFYSFGEKFAGMNGQAQLVKERADGIIEVFHASGEVVQELIRIKEQNESEVQKISAVTDKLQESSAHINSITGAIKEIAGQTNLLALNASIEAARAGEHGRGFAVVAAEIRKLAEQSSKQSEQINAIILENLSFVAENHASVQEIQAIAKLQDDYVARTQDAFRTIASHVNGITAQIKDMADEISRMEKDKDTVIESAQALSASGEEVSASVEEVTATLQDQNGMVQRLAEMVNSIDQLSRELATAAGKFKVD</sequence>
<dbReference type="InterPro" id="IPR029151">
    <property type="entry name" value="Sensor-like_sf"/>
</dbReference>
<dbReference type="InterPro" id="IPR033479">
    <property type="entry name" value="dCache_1"/>
</dbReference>
<dbReference type="SMART" id="SM00283">
    <property type="entry name" value="MA"/>
    <property type="match status" value="1"/>
</dbReference>
<reference evidence="13 14" key="1">
    <citation type="submission" date="2020-08" db="EMBL/GenBank/DDBJ databases">
        <title>Genomic Encyclopedia of Type Strains, Phase III (KMG-III): the genomes of soil and plant-associated and newly described type strains.</title>
        <authorList>
            <person name="Whitman W."/>
        </authorList>
    </citation>
    <scope>NUCLEOTIDE SEQUENCE [LARGE SCALE GENOMIC DNA]</scope>
    <source>
        <strain evidence="13 14">CECT 5862</strain>
    </source>
</reference>
<dbReference type="SUPFAM" id="SSF58104">
    <property type="entry name" value="Methyl-accepting chemotaxis protein (MCP) signaling domain"/>
    <property type="match status" value="1"/>
</dbReference>
<dbReference type="Gene3D" id="6.10.340.10">
    <property type="match status" value="1"/>
</dbReference>
<dbReference type="Pfam" id="PF00672">
    <property type="entry name" value="HAMP"/>
    <property type="match status" value="1"/>
</dbReference>
<dbReference type="EMBL" id="JACHXK010000012">
    <property type="protein sequence ID" value="MBB3112509.1"/>
    <property type="molecule type" value="Genomic_DNA"/>
</dbReference>
<dbReference type="CDD" id="cd06225">
    <property type="entry name" value="HAMP"/>
    <property type="match status" value="1"/>
</dbReference>
<comment type="similarity">
    <text evidence="8">Belongs to the methyl-accepting chemotaxis (MCP) protein family.</text>
</comment>
<keyword evidence="4 10" id="KW-0812">Transmembrane</keyword>
<evidence type="ECO:0000256" key="7">
    <source>
        <dbReference type="ARBA" id="ARBA00023224"/>
    </source>
</evidence>
<dbReference type="InterPro" id="IPR003660">
    <property type="entry name" value="HAMP_dom"/>
</dbReference>
<evidence type="ECO:0000256" key="2">
    <source>
        <dbReference type="ARBA" id="ARBA00022475"/>
    </source>
</evidence>
<dbReference type="Gene3D" id="3.30.450.20">
    <property type="entry name" value="PAS domain"/>
    <property type="match status" value="1"/>
</dbReference>
<evidence type="ECO:0000313" key="13">
    <source>
        <dbReference type="EMBL" id="MBB3112509.1"/>
    </source>
</evidence>
<dbReference type="Pfam" id="PF00015">
    <property type="entry name" value="MCPsignal"/>
    <property type="match status" value="1"/>
</dbReference>
<dbReference type="AlphaFoldDB" id="A0A7W5B1Q5"/>
<dbReference type="Proteomes" id="UP000570361">
    <property type="component" value="Unassembled WGS sequence"/>
</dbReference>
<feature type="domain" description="Methyl-accepting transducer" evidence="11">
    <location>
        <begin position="394"/>
        <end position="644"/>
    </location>
</feature>
<gene>
    <name evidence="13" type="ORF">FHS18_004610</name>
</gene>
<feature type="transmembrane region" description="Helical" evidence="10">
    <location>
        <begin position="303"/>
        <end position="321"/>
    </location>
</feature>
<comment type="caution">
    <text evidence="13">The sequence shown here is derived from an EMBL/GenBank/DDBJ whole genome shotgun (WGS) entry which is preliminary data.</text>
</comment>
<evidence type="ECO:0000256" key="4">
    <source>
        <dbReference type="ARBA" id="ARBA00022692"/>
    </source>
</evidence>
<dbReference type="GO" id="GO:0006935">
    <property type="term" value="P:chemotaxis"/>
    <property type="evidence" value="ECO:0007669"/>
    <property type="project" value="UniProtKB-KW"/>
</dbReference>
<name>A0A7W5B1Q5_9BACL</name>
<keyword evidence="6 10" id="KW-0472">Membrane</keyword>
<dbReference type="SUPFAM" id="SSF103190">
    <property type="entry name" value="Sensory domain-like"/>
    <property type="match status" value="1"/>
</dbReference>
<evidence type="ECO:0000256" key="5">
    <source>
        <dbReference type="ARBA" id="ARBA00022989"/>
    </source>
</evidence>
<organism evidence="13 14">
    <name type="scientific">Paenibacillus phyllosphaerae</name>
    <dbReference type="NCBI Taxonomy" id="274593"/>
    <lineage>
        <taxon>Bacteria</taxon>
        <taxon>Bacillati</taxon>
        <taxon>Bacillota</taxon>
        <taxon>Bacilli</taxon>
        <taxon>Bacillales</taxon>
        <taxon>Paenibacillaceae</taxon>
        <taxon>Paenibacillus</taxon>
    </lineage>
</organism>
<feature type="domain" description="HAMP" evidence="12">
    <location>
        <begin position="323"/>
        <end position="375"/>
    </location>
</feature>
<keyword evidence="2" id="KW-1003">Cell membrane</keyword>
<evidence type="ECO:0000256" key="3">
    <source>
        <dbReference type="ARBA" id="ARBA00022500"/>
    </source>
</evidence>
<keyword evidence="7 9" id="KW-0807">Transducer</keyword>
<dbReference type="CDD" id="cd18774">
    <property type="entry name" value="PDC2_HK_sensor"/>
    <property type="match status" value="1"/>
</dbReference>
<evidence type="ECO:0000256" key="8">
    <source>
        <dbReference type="ARBA" id="ARBA00029447"/>
    </source>
</evidence>
<dbReference type="Gene3D" id="1.10.287.950">
    <property type="entry name" value="Methyl-accepting chemotaxis protein"/>
    <property type="match status" value="1"/>
</dbReference>
<keyword evidence="14" id="KW-1185">Reference proteome</keyword>
<dbReference type="CDD" id="cd12914">
    <property type="entry name" value="PDC1_DGC_like"/>
    <property type="match status" value="1"/>
</dbReference>
<evidence type="ECO:0000256" key="10">
    <source>
        <dbReference type="SAM" id="Phobius"/>
    </source>
</evidence>
<proteinExistence type="inferred from homology"/>
<evidence type="ECO:0000259" key="12">
    <source>
        <dbReference type="PROSITE" id="PS50885"/>
    </source>
</evidence>
<dbReference type="RefSeq" id="WP_246427838.1">
    <property type="nucleotide sequence ID" value="NZ_JACHXK010000012.1"/>
</dbReference>
<evidence type="ECO:0000256" key="1">
    <source>
        <dbReference type="ARBA" id="ARBA00004651"/>
    </source>
</evidence>
<evidence type="ECO:0000313" key="14">
    <source>
        <dbReference type="Proteomes" id="UP000570361"/>
    </source>
</evidence>
<dbReference type="PROSITE" id="PS50111">
    <property type="entry name" value="CHEMOTAXIS_TRANSDUC_2"/>
    <property type="match status" value="1"/>
</dbReference>
<dbReference type="PROSITE" id="PS50885">
    <property type="entry name" value="HAMP"/>
    <property type="match status" value="1"/>
</dbReference>
<dbReference type="SMART" id="SM00304">
    <property type="entry name" value="HAMP"/>
    <property type="match status" value="1"/>
</dbReference>
<protein>
    <submittedName>
        <fullName evidence="13">Methyl-accepting chemotaxis protein</fullName>
    </submittedName>
</protein>
<accession>A0A7W5B1Q5</accession>